<organism evidence="1 2">
    <name type="scientific">Aquimarina litoralis</name>
    <dbReference type="NCBI Taxonomy" id="584605"/>
    <lineage>
        <taxon>Bacteria</taxon>
        <taxon>Pseudomonadati</taxon>
        <taxon>Bacteroidota</taxon>
        <taxon>Flavobacteriia</taxon>
        <taxon>Flavobacteriales</taxon>
        <taxon>Flavobacteriaceae</taxon>
        <taxon>Aquimarina</taxon>
    </lineage>
</organism>
<protein>
    <submittedName>
        <fullName evidence="1">Uncharacterized protein</fullName>
    </submittedName>
</protein>
<name>A0ABP3UBJ2_9FLAO</name>
<comment type="caution">
    <text evidence="1">The sequence shown here is derived from an EMBL/GenBank/DDBJ whole genome shotgun (WGS) entry which is preliminary data.</text>
</comment>
<accession>A0ABP3UBJ2</accession>
<dbReference type="EMBL" id="BAAAGE010000003">
    <property type="protein sequence ID" value="GAA0728075.1"/>
    <property type="molecule type" value="Genomic_DNA"/>
</dbReference>
<keyword evidence="2" id="KW-1185">Reference proteome</keyword>
<dbReference type="RefSeq" id="WP_343913723.1">
    <property type="nucleotide sequence ID" value="NZ_BAAAGE010000003.1"/>
</dbReference>
<reference evidence="2" key="1">
    <citation type="journal article" date="2019" name="Int. J. Syst. Evol. Microbiol.">
        <title>The Global Catalogue of Microorganisms (GCM) 10K type strain sequencing project: providing services to taxonomists for standard genome sequencing and annotation.</title>
        <authorList>
            <consortium name="The Broad Institute Genomics Platform"/>
            <consortium name="The Broad Institute Genome Sequencing Center for Infectious Disease"/>
            <person name="Wu L."/>
            <person name="Ma J."/>
        </authorList>
    </citation>
    <scope>NUCLEOTIDE SEQUENCE [LARGE SCALE GENOMIC DNA]</scope>
    <source>
        <strain evidence="2">JCM 15974</strain>
    </source>
</reference>
<evidence type="ECO:0000313" key="2">
    <source>
        <dbReference type="Proteomes" id="UP001501758"/>
    </source>
</evidence>
<sequence>MKKQKSIDSLLSSLKDQKDAVVLDQEGKSVQYWCGIGANAGDFGNHGEPPNG</sequence>
<gene>
    <name evidence="1" type="ORF">GCM10009430_36840</name>
</gene>
<dbReference type="Proteomes" id="UP001501758">
    <property type="component" value="Unassembled WGS sequence"/>
</dbReference>
<proteinExistence type="predicted"/>
<evidence type="ECO:0000313" key="1">
    <source>
        <dbReference type="EMBL" id="GAA0728075.1"/>
    </source>
</evidence>